<comment type="function">
    <text evidence="7">Putative phospholipase.</text>
</comment>
<accession>A0AAN4ZB32</accession>
<comment type="similarity">
    <text evidence="1 7">Belongs to the phospholipase B-like family.</text>
</comment>
<keyword evidence="6" id="KW-0325">Glycoprotein</keyword>
<dbReference type="GO" id="GO:0005576">
    <property type="term" value="C:extracellular region"/>
    <property type="evidence" value="ECO:0007669"/>
    <property type="project" value="TreeGrafter"/>
</dbReference>
<dbReference type="EC" id="3.1.1.-" evidence="7"/>
<name>A0AAN4ZB32_9BILA</name>
<keyword evidence="2 8" id="KW-0732">Signal</keyword>
<dbReference type="Proteomes" id="UP001328107">
    <property type="component" value="Unassembled WGS sequence"/>
</dbReference>
<dbReference type="PANTHER" id="PTHR12370:SF3">
    <property type="entry name" value="PHOSPHOLIPASE B-LIKE 2-RELATED"/>
    <property type="match status" value="1"/>
</dbReference>
<keyword evidence="4 7" id="KW-0442">Lipid degradation</keyword>
<evidence type="ECO:0000313" key="9">
    <source>
        <dbReference type="EMBL" id="GMR36699.1"/>
    </source>
</evidence>
<keyword evidence="3 7" id="KW-0378">Hydrolase</keyword>
<keyword evidence="10" id="KW-1185">Reference proteome</keyword>
<dbReference type="EMBL" id="BTRK01000002">
    <property type="protein sequence ID" value="GMR36699.1"/>
    <property type="molecule type" value="Genomic_DNA"/>
</dbReference>
<dbReference type="PANTHER" id="PTHR12370">
    <property type="entry name" value="PHOSPHOLIPASE B-RELATED"/>
    <property type="match status" value="1"/>
</dbReference>
<sequence length="552" mass="63645">MNLLLFFLLFAFAQCRKMKKGPLVEYKFCTDSDGSPYIFKLSSTNEDCENDIAKIHFINAINSTGWASVDIEISSEAIPEWQQAYAAGFLEGRSTRHLISDHAHNLLAHYCKGARGYCERAFDFLVRQLEFMRLWIDNNPTDPYWKQVNFTLTHLKGMVDGYDNTMMASRTDEELVRHNVFLIQLQAEIWDLEAKFSRPNWMNRRRGHCSALVKLLSDRSDILFAHTTWDSLSSLLRVQKRFRFKLPHVGSGGEYSYSGYPGTLASIDDFYMSGANLAITETTNELYTTKLYDRMKSTSVPTWIRSQVATRMASSGEQWALLFGKHNSGTYNNQWIIVDYNKFVSGLERLLPGTLTILEQMPGALEYADMSSHLDKHGFWSSYNRPYFPSLFSLGGFAEMEEKYGEYFSYNETARARIFRREEHKVKDFSTLHSLMRMNNFRSDPLSQCSSCSPHENAEYAIASRNDLNPRDGKYPFKGMAVRDIAATDVKYTSSSMPPLSFISECGPTHETLPPFDWTTSDLRDSVRHRGQPLTWNFHPIHNMWTEESIYQ</sequence>
<protein>
    <recommendedName>
        <fullName evidence="7">Phospholipase B-like</fullName>
        <ecNumber evidence="7">3.1.1.-</ecNumber>
    </recommendedName>
</protein>
<reference evidence="10" key="1">
    <citation type="submission" date="2022-10" db="EMBL/GenBank/DDBJ databases">
        <title>Genome assembly of Pristionchus species.</title>
        <authorList>
            <person name="Yoshida K."/>
            <person name="Sommer R.J."/>
        </authorList>
    </citation>
    <scope>NUCLEOTIDE SEQUENCE [LARGE SCALE GENOMIC DNA]</scope>
    <source>
        <strain evidence="10">RS5460</strain>
    </source>
</reference>
<evidence type="ECO:0000256" key="8">
    <source>
        <dbReference type="SAM" id="SignalP"/>
    </source>
</evidence>
<feature type="signal peptide" evidence="8">
    <location>
        <begin position="1"/>
        <end position="15"/>
    </location>
</feature>
<dbReference type="Gene3D" id="3.60.60.30">
    <property type="match status" value="1"/>
</dbReference>
<feature type="chain" id="PRO_5042996574" description="Phospholipase B-like" evidence="8">
    <location>
        <begin position="16"/>
        <end position="552"/>
    </location>
</feature>
<dbReference type="AlphaFoldDB" id="A0AAN4ZB32"/>
<comment type="caution">
    <text evidence="9">The sequence shown here is derived from an EMBL/GenBank/DDBJ whole genome shotgun (WGS) entry which is preliminary data.</text>
</comment>
<organism evidence="9 10">
    <name type="scientific">Pristionchus mayeri</name>
    <dbReference type="NCBI Taxonomy" id="1317129"/>
    <lineage>
        <taxon>Eukaryota</taxon>
        <taxon>Metazoa</taxon>
        <taxon>Ecdysozoa</taxon>
        <taxon>Nematoda</taxon>
        <taxon>Chromadorea</taxon>
        <taxon>Rhabditida</taxon>
        <taxon>Rhabditina</taxon>
        <taxon>Diplogasteromorpha</taxon>
        <taxon>Diplogasteroidea</taxon>
        <taxon>Neodiplogasteridae</taxon>
        <taxon>Pristionchus</taxon>
    </lineage>
</organism>
<evidence type="ECO:0000256" key="3">
    <source>
        <dbReference type="ARBA" id="ARBA00022801"/>
    </source>
</evidence>
<evidence type="ECO:0000256" key="6">
    <source>
        <dbReference type="ARBA" id="ARBA00023180"/>
    </source>
</evidence>
<evidence type="ECO:0000256" key="7">
    <source>
        <dbReference type="RuleBase" id="RU364138"/>
    </source>
</evidence>
<evidence type="ECO:0000256" key="2">
    <source>
        <dbReference type="ARBA" id="ARBA00022729"/>
    </source>
</evidence>
<dbReference type="GO" id="GO:0004620">
    <property type="term" value="F:phospholipase activity"/>
    <property type="evidence" value="ECO:0007669"/>
    <property type="project" value="InterPro"/>
</dbReference>
<evidence type="ECO:0000256" key="1">
    <source>
        <dbReference type="ARBA" id="ARBA00007835"/>
    </source>
</evidence>
<dbReference type="GO" id="GO:0009395">
    <property type="term" value="P:phospholipid catabolic process"/>
    <property type="evidence" value="ECO:0007669"/>
    <property type="project" value="TreeGrafter"/>
</dbReference>
<evidence type="ECO:0000313" key="10">
    <source>
        <dbReference type="Proteomes" id="UP001328107"/>
    </source>
</evidence>
<gene>
    <name evidence="9" type="ORF">PMAYCL1PPCAC_06894</name>
</gene>
<evidence type="ECO:0000256" key="5">
    <source>
        <dbReference type="ARBA" id="ARBA00023098"/>
    </source>
</evidence>
<evidence type="ECO:0000256" key="4">
    <source>
        <dbReference type="ARBA" id="ARBA00022963"/>
    </source>
</evidence>
<keyword evidence="5 7" id="KW-0443">Lipid metabolism</keyword>
<proteinExistence type="inferred from homology"/>
<dbReference type="Pfam" id="PF04916">
    <property type="entry name" value="Phospholip_B"/>
    <property type="match status" value="1"/>
</dbReference>
<dbReference type="InterPro" id="IPR007000">
    <property type="entry name" value="PLipase_B-like"/>
</dbReference>